<feature type="domain" description="NAD(P)-binding" evidence="1">
    <location>
        <begin position="7"/>
        <end position="205"/>
    </location>
</feature>
<dbReference type="PANTHER" id="PTHR43355">
    <property type="entry name" value="FLAVIN REDUCTASE (NADPH)"/>
    <property type="match status" value="1"/>
</dbReference>
<evidence type="ECO:0000313" key="2">
    <source>
        <dbReference type="EMBL" id="MFD0798457.1"/>
    </source>
</evidence>
<reference evidence="3" key="1">
    <citation type="journal article" date="2019" name="Int. J. Syst. Evol. Microbiol.">
        <title>The Global Catalogue of Microorganisms (GCM) 10K type strain sequencing project: providing services to taxonomists for standard genome sequencing and annotation.</title>
        <authorList>
            <consortium name="The Broad Institute Genomics Platform"/>
            <consortium name="The Broad Institute Genome Sequencing Center for Infectious Disease"/>
            <person name="Wu L."/>
            <person name="Ma J."/>
        </authorList>
    </citation>
    <scope>NUCLEOTIDE SEQUENCE [LARGE SCALE GENOMIC DNA]</scope>
    <source>
        <strain evidence="3">CCUG 61948</strain>
    </source>
</reference>
<proteinExistence type="predicted"/>
<sequence>MKILILGATGRTGKWILAEALEQGYKVNCLVRKPEEINQNHSALKIYKGSPESISELESALKGCDAIISALNISRKSDFPWSKLRTPKTFLSDVMKNIITLTTKIKIDRIVVCSAWGVADTEKEIPLWFNWFIKNSNIGVAYKDHERQENLLKSSTLNWTIVRPSGLVDLSKSQTIIESYNNKPKPKITISRKSVAEFMVNTVSDEKLIGKAPVISAELIK</sequence>
<dbReference type="Gene3D" id="3.40.50.720">
    <property type="entry name" value="NAD(P)-binding Rossmann-like Domain"/>
    <property type="match status" value="1"/>
</dbReference>
<dbReference type="Pfam" id="PF13460">
    <property type="entry name" value="NAD_binding_10"/>
    <property type="match status" value="1"/>
</dbReference>
<dbReference type="InterPro" id="IPR051606">
    <property type="entry name" value="Polyketide_Oxido-like"/>
</dbReference>
<dbReference type="Proteomes" id="UP001597012">
    <property type="component" value="Unassembled WGS sequence"/>
</dbReference>
<dbReference type="InterPro" id="IPR016040">
    <property type="entry name" value="NAD(P)-bd_dom"/>
</dbReference>
<keyword evidence="3" id="KW-1185">Reference proteome</keyword>
<name>A0ABW3B548_9FLAO</name>
<protein>
    <submittedName>
        <fullName evidence="2">NAD(P)-dependent oxidoreductase</fullName>
    </submittedName>
</protein>
<organism evidence="2 3">
    <name type="scientific">Maribacter chungangensis</name>
    <dbReference type="NCBI Taxonomy" id="1069117"/>
    <lineage>
        <taxon>Bacteria</taxon>
        <taxon>Pseudomonadati</taxon>
        <taxon>Bacteroidota</taxon>
        <taxon>Flavobacteriia</taxon>
        <taxon>Flavobacteriales</taxon>
        <taxon>Flavobacteriaceae</taxon>
        <taxon>Maribacter</taxon>
    </lineage>
</organism>
<evidence type="ECO:0000259" key="1">
    <source>
        <dbReference type="Pfam" id="PF13460"/>
    </source>
</evidence>
<comment type="caution">
    <text evidence="2">The sequence shown here is derived from an EMBL/GenBank/DDBJ whole genome shotgun (WGS) entry which is preliminary data.</text>
</comment>
<accession>A0ABW3B548</accession>
<dbReference type="RefSeq" id="WP_379935202.1">
    <property type="nucleotide sequence ID" value="NZ_JBHTHY010000011.1"/>
</dbReference>
<dbReference type="PANTHER" id="PTHR43355:SF2">
    <property type="entry name" value="FLAVIN REDUCTASE (NADPH)"/>
    <property type="match status" value="1"/>
</dbReference>
<dbReference type="EMBL" id="JBHTHY010000011">
    <property type="protein sequence ID" value="MFD0798457.1"/>
    <property type="molecule type" value="Genomic_DNA"/>
</dbReference>
<dbReference type="SUPFAM" id="SSF51735">
    <property type="entry name" value="NAD(P)-binding Rossmann-fold domains"/>
    <property type="match status" value="1"/>
</dbReference>
<evidence type="ECO:0000313" key="3">
    <source>
        <dbReference type="Proteomes" id="UP001597012"/>
    </source>
</evidence>
<gene>
    <name evidence="2" type="ORF">ACFQZJ_13375</name>
</gene>
<dbReference type="InterPro" id="IPR036291">
    <property type="entry name" value="NAD(P)-bd_dom_sf"/>
</dbReference>